<evidence type="ECO:0000313" key="6">
    <source>
        <dbReference type="EMBL" id="PZP55549.1"/>
    </source>
</evidence>
<keyword evidence="3 5" id="KW-1133">Transmembrane helix</keyword>
<feature type="transmembrane region" description="Helical" evidence="5">
    <location>
        <begin position="241"/>
        <end position="259"/>
    </location>
</feature>
<evidence type="ECO:0000256" key="2">
    <source>
        <dbReference type="ARBA" id="ARBA00022692"/>
    </source>
</evidence>
<feature type="transmembrane region" description="Helical" evidence="5">
    <location>
        <begin position="116"/>
        <end position="138"/>
    </location>
</feature>
<feature type="transmembrane region" description="Helical" evidence="5">
    <location>
        <begin position="211"/>
        <end position="235"/>
    </location>
</feature>
<keyword evidence="2 5" id="KW-0812">Transmembrane</keyword>
<gene>
    <name evidence="6" type="ORF">DI586_06505</name>
</gene>
<feature type="transmembrane region" description="Helical" evidence="5">
    <location>
        <begin position="271"/>
        <end position="291"/>
    </location>
</feature>
<evidence type="ECO:0000256" key="5">
    <source>
        <dbReference type="RuleBase" id="RU363041"/>
    </source>
</evidence>
<evidence type="ECO:0000256" key="1">
    <source>
        <dbReference type="ARBA" id="ARBA00004141"/>
    </source>
</evidence>
<comment type="similarity">
    <text evidence="5">Belongs to the 4-toluene sulfonate uptake permease (TSUP) (TC 2.A.102) family.</text>
</comment>
<keyword evidence="4 5" id="KW-0472">Membrane</keyword>
<name>A0A2W5HP34_9BACT</name>
<evidence type="ECO:0000313" key="7">
    <source>
        <dbReference type="Proteomes" id="UP000249739"/>
    </source>
</evidence>
<keyword evidence="5" id="KW-1003">Cell membrane</keyword>
<dbReference type="EMBL" id="QFOT01000063">
    <property type="protein sequence ID" value="PZP55549.1"/>
    <property type="molecule type" value="Genomic_DNA"/>
</dbReference>
<evidence type="ECO:0000256" key="4">
    <source>
        <dbReference type="ARBA" id="ARBA00023136"/>
    </source>
</evidence>
<sequence>MQIYLPIAEMSVPVEAIMVLGMVAGFFTSVFGVGGGFLTTPFLIFLGVPPSISVGTQANQLVASSVSGSLIHWSRGNIDVKLGFVMLGGSVVGSLIGIGLFKILQHIGQIDAAINLLYILFLGSIGSMMLVESIYALLKKQTAEKGRSKLWVMLGEKLPYKMHFPKSKMYISACMPAGIGFLGGVVTSLMGVGGGFFMVPAMIYILGMSTIMVAGTSLFQIMFTTIFSTILHAVANHTVDLVLAVILIIGGILGSQIGVRAAKYIRGAPARLMLAAMLIAVAGKLASDLLIQPYELFAMQVR</sequence>
<dbReference type="GO" id="GO:0005886">
    <property type="term" value="C:plasma membrane"/>
    <property type="evidence" value="ECO:0007669"/>
    <property type="project" value="UniProtKB-SubCell"/>
</dbReference>
<dbReference type="InterPro" id="IPR002781">
    <property type="entry name" value="TM_pro_TauE-like"/>
</dbReference>
<organism evidence="6 7">
    <name type="scientific">Micavibrio aeruginosavorus</name>
    <dbReference type="NCBI Taxonomy" id="349221"/>
    <lineage>
        <taxon>Bacteria</taxon>
        <taxon>Pseudomonadati</taxon>
        <taxon>Bdellovibrionota</taxon>
        <taxon>Bdellovibrionia</taxon>
        <taxon>Bdellovibrionales</taxon>
        <taxon>Pseudobdellovibrionaceae</taxon>
        <taxon>Micavibrio</taxon>
    </lineage>
</organism>
<dbReference type="PANTHER" id="PTHR43701">
    <property type="entry name" value="MEMBRANE TRANSPORTER PROTEIN MJ0441-RELATED"/>
    <property type="match status" value="1"/>
</dbReference>
<dbReference type="Pfam" id="PF01925">
    <property type="entry name" value="TauE"/>
    <property type="match status" value="1"/>
</dbReference>
<feature type="transmembrane region" description="Helical" evidence="5">
    <location>
        <begin position="169"/>
        <end position="199"/>
    </location>
</feature>
<comment type="caution">
    <text evidence="6">The sequence shown here is derived from an EMBL/GenBank/DDBJ whole genome shotgun (WGS) entry which is preliminary data.</text>
</comment>
<accession>A0A2W5HP34</accession>
<dbReference type="Proteomes" id="UP000249739">
    <property type="component" value="Unassembled WGS sequence"/>
</dbReference>
<comment type="subcellular location">
    <subcellularLocation>
        <location evidence="5">Cell membrane</location>
        <topology evidence="5">Multi-pass membrane protein</topology>
    </subcellularLocation>
    <subcellularLocation>
        <location evidence="1">Membrane</location>
        <topology evidence="1">Multi-pass membrane protein</topology>
    </subcellularLocation>
</comment>
<feature type="transmembrane region" description="Helical" evidence="5">
    <location>
        <begin position="82"/>
        <end position="104"/>
    </location>
</feature>
<dbReference type="InterPro" id="IPR051598">
    <property type="entry name" value="TSUP/Inactive_protease-like"/>
</dbReference>
<dbReference type="PANTHER" id="PTHR43701:SF12">
    <property type="entry name" value="MEMBRANE TRANSPORTER PROTEIN YTNM-RELATED"/>
    <property type="match status" value="1"/>
</dbReference>
<feature type="transmembrane region" description="Helical" evidence="5">
    <location>
        <begin position="12"/>
        <end position="38"/>
    </location>
</feature>
<protein>
    <recommendedName>
        <fullName evidence="5">Probable membrane transporter protein</fullName>
    </recommendedName>
</protein>
<dbReference type="AlphaFoldDB" id="A0A2W5HP34"/>
<evidence type="ECO:0000256" key="3">
    <source>
        <dbReference type="ARBA" id="ARBA00022989"/>
    </source>
</evidence>
<reference evidence="6 7" key="1">
    <citation type="submission" date="2017-08" db="EMBL/GenBank/DDBJ databases">
        <title>Infants hospitalized years apart are colonized by the same room-sourced microbial strains.</title>
        <authorList>
            <person name="Brooks B."/>
            <person name="Olm M.R."/>
            <person name="Firek B.A."/>
            <person name="Baker R."/>
            <person name="Thomas B.C."/>
            <person name="Morowitz M.J."/>
            <person name="Banfield J.F."/>
        </authorList>
    </citation>
    <scope>NUCLEOTIDE SEQUENCE [LARGE SCALE GENOMIC DNA]</scope>
    <source>
        <strain evidence="6">S2_006_000_R2_64</strain>
    </source>
</reference>
<proteinExistence type="inferred from homology"/>